<keyword evidence="1" id="KW-1133">Transmembrane helix</keyword>
<dbReference type="PANTHER" id="PTHR35792">
    <property type="entry name" value="GENERAL STRESS PROTEIN"/>
    <property type="match status" value="1"/>
</dbReference>
<gene>
    <name evidence="2" type="ORF">HNR53_002367</name>
</gene>
<dbReference type="PANTHER" id="PTHR35792:SF1">
    <property type="entry name" value="SLL0268 PROTEIN"/>
    <property type="match status" value="1"/>
</dbReference>
<accession>A0A7X0HTR3</accession>
<sequence length="156" mass="16939">MVGNERNSYESSQNKGDGSINAKDFIIGTLIGGIVGSLTALLLAPKSGKELRGDINNQANLLKEKSGQLRDSAVVKGNEIATTVKDKTSSISKTVSKQSTELVSKVKNLKNSVRGIQEEENPVDTLFEPDVESDIQQRLEETKKAFDETESKINQS</sequence>
<evidence type="ECO:0000313" key="2">
    <source>
        <dbReference type="EMBL" id="MBB6445742.1"/>
    </source>
</evidence>
<comment type="caution">
    <text evidence="2">The sequence shown here is derived from an EMBL/GenBank/DDBJ whole genome shotgun (WGS) entry which is preliminary data.</text>
</comment>
<keyword evidence="1" id="KW-0812">Transmembrane</keyword>
<dbReference type="Proteomes" id="UP000531594">
    <property type="component" value="Unassembled WGS sequence"/>
</dbReference>
<dbReference type="AlphaFoldDB" id="A0A7X0HTR3"/>
<dbReference type="EMBL" id="JACHGK010000007">
    <property type="protein sequence ID" value="MBB6445742.1"/>
    <property type="molecule type" value="Genomic_DNA"/>
</dbReference>
<dbReference type="Pfam" id="PF12732">
    <property type="entry name" value="YtxH"/>
    <property type="match status" value="1"/>
</dbReference>
<name>A0A7X0HTR3_9BACI</name>
<protein>
    <submittedName>
        <fullName evidence="2">Gas vesicle protein</fullName>
    </submittedName>
</protein>
<reference evidence="2 3" key="1">
    <citation type="submission" date="2020-08" db="EMBL/GenBank/DDBJ databases">
        <title>Genomic Encyclopedia of Type Strains, Phase IV (KMG-IV): sequencing the most valuable type-strain genomes for metagenomic binning, comparative biology and taxonomic classification.</title>
        <authorList>
            <person name="Goeker M."/>
        </authorList>
    </citation>
    <scope>NUCLEOTIDE SEQUENCE [LARGE SCALE GENOMIC DNA]</scope>
    <source>
        <strain evidence="2 3">DSM 5391</strain>
    </source>
</reference>
<proteinExistence type="predicted"/>
<evidence type="ECO:0000256" key="1">
    <source>
        <dbReference type="SAM" id="Phobius"/>
    </source>
</evidence>
<dbReference type="InterPro" id="IPR052928">
    <property type="entry name" value="Desiccation-related_membrane"/>
</dbReference>
<keyword evidence="3" id="KW-1185">Reference proteome</keyword>
<dbReference type="InterPro" id="IPR024623">
    <property type="entry name" value="YtxH"/>
</dbReference>
<organism evidence="2 3">
    <name type="scientific">Bacillus benzoevorans</name>
    <dbReference type="NCBI Taxonomy" id="1456"/>
    <lineage>
        <taxon>Bacteria</taxon>
        <taxon>Bacillati</taxon>
        <taxon>Bacillota</taxon>
        <taxon>Bacilli</taxon>
        <taxon>Bacillales</taxon>
        <taxon>Bacillaceae</taxon>
        <taxon>Bacillus</taxon>
    </lineage>
</organism>
<feature type="transmembrane region" description="Helical" evidence="1">
    <location>
        <begin position="25"/>
        <end position="44"/>
    </location>
</feature>
<evidence type="ECO:0000313" key="3">
    <source>
        <dbReference type="Proteomes" id="UP000531594"/>
    </source>
</evidence>
<dbReference type="RefSeq" id="WP_184526078.1">
    <property type="nucleotide sequence ID" value="NZ_JACHGK010000007.1"/>
</dbReference>
<keyword evidence="1" id="KW-0472">Membrane</keyword>